<keyword evidence="1 3" id="KW-0863">Zinc-finger</keyword>
<dbReference type="AlphaFoldDB" id="A0A7E4VGQ4"/>
<proteinExistence type="predicted"/>
<keyword evidence="5" id="KW-1185">Reference proteome</keyword>
<reference evidence="5" key="1">
    <citation type="journal article" date="2013" name="Genetics">
        <title>The draft genome and transcriptome of Panagrellus redivivus are shaped by the harsh demands of a free-living lifestyle.</title>
        <authorList>
            <person name="Srinivasan J."/>
            <person name="Dillman A.R."/>
            <person name="Macchietto M.G."/>
            <person name="Heikkinen L."/>
            <person name="Lakso M."/>
            <person name="Fracchia K.M."/>
            <person name="Antoshechkin I."/>
            <person name="Mortazavi A."/>
            <person name="Wong G."/>
            <person name="Sternberg P.W."/>
        </authorList>
    </citation>
    <scope>NUCLEOTIDE SEQUENCE [LARGE SCALE GENOMIC DNA]</scope>
    <source>
        <strain evidence="5">MT8872</strain>
    </source>
</reference>
<protein>
    <submittedName>
        <fullName evidence="6">RING-type domain-containing protein</fullName>
    </submittedName>
</protein>
<dbReference type="SMART" id="SM00184">
    <property type="entry name" value="RING"/>
    <property type="match status" value="1"/>
</dbReference>
<organism evidence="5 6">
    <name type="scientific">Panagrellus redivivus</name>
    <name type="common">Microworm</name>
    <dbReference type="NCBI Taxonomy" id="6233"/>
    <lineage>
        <taxon>Eukaryota</taxon>
        <taxon>Metazoa</taxon>
        <taxon>Ecdysozoa</taxon>
        <taxon>Nematoda</taxon>
        <taxon>Chromadorea</taxon>
        <taxon>Rhabditida</taxon>
        <taxon>Tylenchina</taxon>
        <taxon>Panagrolaimomorpha</taxon>
        <taxon>Panagrolaimoidea</taxon>
        <taxon>Panagrolaimidae</taxon>
        <taxon>Panagrellus</taxon>
    </lineage>
</organism>
<evidence type="ECO:0000256" key="1">
    <source>
        <dbReference type="ARBA" id="ARBA00022771"/>
    </source>
</evidence>
<keyword evidence="1 3" id="KW-0479">Metal-binding</keyword>
<evidence type="ECO:0000313" key="5">
    <source>
        <dbReference type="Proteomes" id="UP000492821"/>
    </source>
</evidence>
<dbReference type="Gene3D" id="3.30.40.10">
    <property type="entry name" value="Zinc/RING finger domain, C3HC4 (zinc finger)"/>
    <property type="match status" value="1"/>
</dbReference>
<accession>A0A7E4VGQ4</accession>
<dbReference type="GO" id="GO:0008270">
    <property type="term" value="F:zinc ion binding"/>
    <property type="evidence" value="ECO:0007669"/>
    <property type="project" value="UniProtKB-KW"/>
</dbReference>
<dbReference type="SUPFAM" id="SSF57850">
    <property type="entry name" value="RING/U-box"/>
    <property type="match status" value="1"/>
</dbReference>
<evidence type="ECO:0000313" key="6">
    <source>
        <dbReference type="WBParaSite" id="Pan_g20640.t1"/>
    </source>
</evidence>
<keyword evidence="2" id="KW-0862">Zinc</keyword>
<dbReference type="WBParaSite" id="Pan_g20640.t1">
    <property type="protein sequence ID" value="Pan_g20640.t1"/>
    <property type="gene ID" value="Pan_g20640"/>
</dbReference>
<evidence type="ECO:0000256" key="2">
    <source>
        <dbReference type="ARBA" id="ARBA00022833"/>
    </source>
</evidence>
<dbReference type="Proteomes" id="UP000492821">
    <property type="component" value="Unassembled WGS sequence"/>
</dbReference>
<name>A0A7E4VGQ4_PANRE</name>
<dbReference type="PROSITE" id="PS50089">
    <property type="entry name" value="ZF_RING_2"/>
    <property type="match status" value="1"/>
</dbReference>
<sequence length="86" mass="10121">MPDCQLVTCGICYDEMEAKKGVATVECGHIFDKECMEQYVEHARQQIQMRYHDTDDEDRPQLEMRVPCPICRTPLEDDQFESPEKH</sequence>
<feature type="domain" description="RING-type" evidence="4">
    <location>
        <begin position="9"/>
        <end position="72"/>
    </location>
</feature>
<dbReference type="InterPro" id="IPR013083">
    <property type="entry name" value="Znf_RING/FYVE/PHD"/>
</dbReference>
<evidence type="ECO:0000256" key="3">
    <source>
        <dbReference type="PROSITE-ProRule" id="PRU00175"/>
    </source>
</evidence>
<dbReference type="Pfam" id="PF13639">
    <property type="entry name" value="zf-RING_2"/>
    <property type="match status" value="1"/>
</dbReference>
<reference evidence="6" key="2">
    <citation type="submission" date="2020-10" db="UniProtKB">
        <authorList>
            <consortium name="WormBaseParasite"/>
        </authorList>
    </citation>
    <scope>IDENTIFICATION</scope>
</reference>
<dbReference type="InterPro" id="IPR001841">
    <property type="entry name" value="Znf_RING"/>
</dbReference>
<evidence type="ECO:0000259" key="4">
    <source>
        <dbReference type="PROSITE" id="PS50089"/>
    </source>
</evidence>